<organism evidence="3 4">
    <name type="scientific">Priestia megaterium Q3</name>
    <dbReference type="NCBI Taxonomy" id="1452722"/>
    <lineage>
        <taxon>Bacteria</taxon>
        <taxon>Bacillati</taxon>
        <taxon>Bacillota</taxon>
        <taxon>Bacilli</taxon>
        <taxon>Bacillales</taxon>
        <taxon>Bacillaceae</taxon>
        <taxon>Priestia</taxon>
    </lineage>
</organism>
<dbReference type="AlphaFoldDB" id="A0A806U2A4"/>
<name>A0A806U2A4_PRIMG</name>
<reference evidence="3 4" key="1">
    <citation type="submission" date="2015-01" db="EMBL/GenBank/DDBJ databases">
        <title>Genome sequence of bacillus megaterium Q3.</title>
        <authorList>
            <person name="Wang Y."/>
            <person name="Luo K."/>
            <person name="Bai L."/>
            <person name="Luo F."/>
        </authorList>
    </citation>
    <scope>NUCLEOTIDE SEQUENCE [LARGE SCALE GENOMIC DNA]</scope>
    <source>
        <strain evidence="3 4">Q3</strain>
    </source>
</reference>
<feature type="transmembrane region" description="Helical" evidence="1">
    <location>
        <begin position="58"/>
        <end position="78"/>
    </location>
</feature>
<keyword evidence="1" id="KW-0472">Membrane</keyword>
<evidence type="ECO:0000313" key="4">
    <source>
        <dbReference type="Proteomes" id="UP000036410"/>
    </source>
</evidence>
<accession>A0A806U2A4</accession>
<evidence type="ECO:0000259" key="2">
    <source>
        <dbReference type="Pfam" id="PF04892"/>
    </source>
</evidence>
<keyword evidence="1" id="KW-1133">Transmembrane helix</keyword>
<dbReference type="InterPro" id="IPR006976">
    <property type="entry name" value="VanZ-like"/>
</dbReference>
<gene>
    <name evidence="3" type="ORF">AS52_01128</name>
</gene>
<evidence type="ECO:0000313" key="3">
    <source>
        <dbReference type="EMBL" id="AKP76093.1"/>
    </source>
</evidence>
<dbReference type="InterPro" id="IPR053150">
    <property type="entry name" value="Teicoplanin_resist-assoc"/>
</dbReference>
<evidence type="ECO:0000256" key="1">
    <source>
        <dbReference type="SAM" id="Phobius"/>
    </source>
</evidence>
<protein>
    <submittedName>
        <fullName evidence="3">Putative integral membrane protein</fullName>
    </submittedName>
</protein>
<dbReference type="EMBL" id="CP010586">
    <property type="protein sequence ID" value="AKP76093.1"/>
    <property type="molecule type" value="Genomic_DNA"/>
</dbReference>
<dbReference type="Proteomes" id="UP000036410">
    <property type="component" value="Chromosome"/>
</dbReference>
<proteinExistence type="predicted"/>
<feature type="domain" description="VanZ-like" evidence="2">
    <location>
        <begin position="11"/>
        <end position="134"/>
    </location>
</feature>
<dbReference type="PANTHER" id="PTHR36834">
    <property type="entry name" value="MEMBRANE PROTEIN-RELATED"/>
    <property type="match status" value="1"/>
</dbReference>
<feature type="transmembrane region" description="Helical" evidence="1">
    <location>
        <begin position="7"/>
        <end position="24"/>
    </location>
</feature>
<dbReference type="PANTHER" id="PTHR36834:SF1">
    <property type="entry name" value="INTEGRAL MEMBRANE PROTEIN"/>
    <property type="match status" value="1"/>
</dbReference>
<keyword evidence="1" id="KW-0812">Transmembrane</keyword>
<dbReference type="Pfam" id="PF04892">
    <property type="entry name" value="VanZ"/>
    <property type="match status" value="1"/>
</dbReference>
<sequence>MSKRNSINVLFLVSILFIIRLTMFPESLLGIGEGKGGINLVPFFTIADLLFHHSFGDFILNNIGNIMLFLPFGFFLPMRCEKINKLPKSLLVGMAFSVFIEIVQLFMPNRWTDVDDVLLNTLGTGIGYSLFKVLNQIEIYMKEG</sequence>
<feature type="transmembrane region" description="Helical" evidence="1">
    <location>
        <begin position="90"/>
        <end position="107"/>
    </location>
</feature>
<dbReference type="RefSeq" id="WP_049163302.1">
    <property type="nucleotide sequence ID" value="NZ_CP010586.1"/>
</dbReference>
<dbReference type="NCBIfam" id="NF037970">
    <property type="entry name" value="vanZ_1"/>
    <property type="match status" value="1"/>
</dbReference>